<sequence>MCVCVCAFSNNSSKSNQVDFVGSNDISRLPGNEITEPSSNDHRPGFSKFLFVISITLLSTLTGDAAVGPRNKTTRTETQTLNRFPEPNFMKHSRPAKSLNNSSKERAHRFTLFADISPLQSEPENTLYH</sequence>
<name>A0A0V1L4K3_9BILA</name>
<evidence type="ECO:0000256" key="1">
    <source>
        <dbReference type="SAM" id="MobiDB-lite"/>
    </source>
</evidence>
<proteinExistence type="predicted"/>
<dbReference type="EMBL" id="JYDW01000137">
    <property type="protein sequence ID" value="KRZ54468.1"/>
    <property type="molecule type" value="Genomic_DNA"/>
</dbReference>
<reference evidence="2 3" key="1">
    <citation type="submission" date="2015-05" db="EMBL/GenBank/DDBJ databases">
        <title>Evolution of Trichinella species and genotypes.</title>
        <authorList>
            <person name="Korhonen P.K."/>
            <person name="Edoardo P."/>
            <person name="Giuseppe L.R."/>
            <person name="Gasser R.B."/>
        </authorList>
    </citation>
    <scope>NUCLEOTIDE SEQUENCE [LARGE SCALE GENOMIC DNA]</scope>
    <source>
        <strain evidence="2">ISS10</strain>
    </source>
</reference>
<keyword evidence="3" id="KW-1185">Reference proteome</keyword>
<evidence type="ECO:0000313" key="2">
    <source>
        <dbReference type="EMBL" id="KRZ54468.1"/>
    </source>
</evidence>
<evidence type="ECO:0000313" key="3">
    <source>
        <dbReference type="Proteomes" id="UP000054721"/>
    </source>
</evidence>
<gene>
    <name evidence="2" type="ORF">T02_5356</name>
</gene>
<organism evidence="2 3">
    <name type="scientific">Trichinella nativa</name>
    <dbReference type="NCBI Taxonomy" id="6335"/>
    <lineage>
        <taxon>Eukaryota</taxon>
        <taxon>Metazoa</taxon>
        <taxon>Ecdysozoa</taxon>
        <taxon>Nematoda</taxon>
        <taxon>Enoplea</taxon>
        <taxon>Dorylaimia</taxon>
        <taxon>Trichinellida</taxon>
        <taxon>Trichinellidae</taxon>
        <taxon>Trichinella</taxon>
    </lineage>
</organism>
<protein>
    <submittedName>
        <fullName evidence="2">Uncharacterized protein</fullName>
    </submittedName>
</protein>
<dbReference type="OrthoDB" id="5915788at2759"/>
<dbReference type="AlphaFoldDB" id="A0A0V1L4K3"/>
<dbReference type="Proteomes" id="UP000054721">
    <property type="component" value="Unassembled WGS sequence"/>
</dbReference>
<comment type="caution">
    <text evidence="2">The sequence shown here is derived from an EMBL/GenBank/DDBJ whole genome shotgun (WGS) entry which is preliminary data.</text>
</comment>
<feature type="region of interest" description="Disordered" evidence="1">
    <location>
        <begin position="65"/>
        <end position="104"/>
    </location>
</feature>
<accession>A0A0V1L4K3</accession>